<reference evidence="3 4" key="1">
    <citation type="submission" date="2021-04" db="EMBL/GenBank/DDBJ databases">
        <authorList>
            <person name="Vanwijnsberghe S."/>
        </authorList>
    </citation>
    <scope>NUCLEOTIDE SEQUENCE [LARGE SCALE GENOMIC DNA]</scope>
    <source>
        <strain evidence="3 4">LMG 32171</strain>
    </source>
</reference>
<dbReference type="EMBL" id="CAJQYY010000044">
    <property type="protein sequence ID" value="CAG4924574.1"/>
    <property type="molecule type" value="Genomic_DNA"/>
</dbReference>
<dbReference type="Gene3D" id="3.40.50.850">
    <property type="entry name" value="Isochorismatase-like"/>
    <property type="match status" value="1"/>
</dbReference>
<name>A0ABN7QXF2_9BURK</name>
<feature type="domain" description="Isochorismatase-like" evidence="2">
    <location>
        <begin position="7"/>
        <end position="158"/>
    </location>
</feature>
<sequence>MTTPRRALIVIDVQNEYVTGDLPIEYPPVETSLANIGRAIDAAHAASVPVIVVQNLAPATSPIFATGSEGAALHAVVTSRGYDHQITKSLPSAFAGTDLADWLTQHQIDTLTVTGYMTHNCDASTINHAVHAGLSVEFLHDATGSVPYENSAGFASAGDIHRVFCVVLQSRFAAVASTDQWIDALYGGKPLGRGSIYASNQKARITQASVAAPS</sequence>
<dbReference type="Proteomes" id="UP000789752">
    <property type="component" value="Unassembled WGS sequence"/>
</dbReference>
<evidence type="ECO:0000313" key="3">
    <source>
        <dbReference type="EMBL" id="CAG4924574.1"/>
    </source>
</evidence>
<dbReference type="InterPro" id="IPR050272">
    <property type="entry name" value="Isochorismatase-like_hydrls"/>
</dbReference>
<dbReference type="InterPro" id="IPR000868">
    <property type="entry name" value="Isochorismatase-like_dom"/>
</dbReference>
<gene>
    <name evidence="3" type="ORF">R54767_05108</name>
</gene>
<accession>A0ABN7QXF2</accession>
<protein>
    <recommendedName>
        <fullName evidence="2">Isochorismatase-like domain-containing protein</fullName>
    </recommendedName>
</protein>
<dbReference type="PANTHER" id="PTHR43540:SF6">
    <property type="entry name" value="ISOCHORISMATASE-LIKE DOMAIN-CONTAINING PROTEIN"/>
    <property type="match status" value="1"/>
</dbReference>
<keyword evidence="1" id="KW-0378">Hydrolase</keyword>
<keyword evidence="4" id="KW-1185">Reference proteome</keyword>
<evidence type="ECO:0000313" key="4">
    <source>
        <dbReference type="Proteomes" id="UP000789752"/>
    </source>
</evidence>
<dbReference type="RefSeq" id="WP_228983707.1">
    <property type="nucleotide sequence ID" value="NZ_CAJQYY010000044.1"/>
</dbReference>
<dbReference type="CDD" id="cd01014">
    <property type="entry name" value="nicotinamidase_related"/>
    <property type="match status" value="1"/>
</dbReference>
<proteinExistence type="predicted"/>
<dbReference type="SUPFAM" id="SSF52499">
    <property type="entry name" value="Isochorismatase-like hydrolases"/>
    <property type="match status" value="1"/>
</dbReference>
<dbReference type="InterPro" id="IPR036380">
    <property type="entry name" value="Isochorismatase-like_sf"/>
</dbReference>
<comment type="caution">
    <text evidence="3">The sequence shown here is derived from an EMBL/GenBank/DDBJ whole genome shotgun (WGS) entry which is preliminary data.</text>
</comment>
<dbReference type="PANTHER" id="PTHR43540">
    <property type="entry name" value="PEROXYUREIDOACRYLATE/UREIDOACRYLATE AMIDOHYDROLASE-RELATED"/>
    <property type="match status" value="1"/>
</dbReference>
<dbReference type="Pfam" id="PF00857">
    <property type="entry name" value="Isochorismatase"/>
    <property type="match status" value="1"/>
</dbReference>
<organism evidence="3 4">
    <name type="scientific">Paraburkholderia gardini</name>
    <dbReference type="NCBI Taxonomy" id="2823469"/>
    <lineage>
        <taxon>Bacteria</taxon>
        <taxon>Pseudomonadati</taxon>
        <taxon>Pseudomonadota</taxon>
        <taxon>Betaproteobacteria</taxon>
        <taxon>Burkholderiales</taxon>
        <taxon>Burkholderiaceae</taxon>
        <taxon>Paraburkholderia</taxon>
    </lineage>
</organism>
<evidence type="ECO:0000256" key="1">
    <source>
        <dbReference type="ARBA" id="ARBA00022801"/>
    </source>
</evidence>
<evidence type="ECO:0000259" key="2">
    <source>
        <dbReference type="Pfam" id="PF00857"/>
    </source>
</evidence>